<dbReference type="EMBL" id="JAFEJA010000001">
    <property type="protein sequence ID" value="MBM9622243.1"/>
    <property type="molecule type" value="Genomic_DNA"/>
</dbReference>
<proteinExistence type="predicted"/>
<evidence type="ECO:0000313" key="3">
    <source>
        <dbReference type="Proteomes" id="UP000664109"/>
    </source>
</evidence>
<reference evidence="2 3" key="1">
    <citation type="journal article" date="2016" name="Arch. Microbiol.">
        <title>Streptomyces zhihengii sp. nov., isolated from rhizospheric soil of Psammosilene tunicoides.</title>
        <authorList>
            <person name="Huang M.J."/>
            <person name="Fei J.J."/>
            <person name="Salam N."/>
            <person name="Kim C.J."/>
            <person name="Hozzein W.N."/>
            <person name="Xiao M."/>
            <person name="Huang H.Q."/>
            <person name="Li W.J."/>
        </authorList>
    </citation>
    <scope>NUCLEOTIDE SEQUENCE [LARGE SCALE GENOMIC DNA]</scope>
    <source>
        <strain evidence="2 3">YIM T102</strain>
    </source>
</reference>
<name>A0ABS2UY41_9ACTN</name>
<dbReference type="PANTHER" id="PTHR46233">
    <property type="entry name" value="HYDROXYACYLGLUTATHIONE HYDROLASE GLOC"/>
    <property type="match status" value="1"/>
</dbReference>
<sequence>MTYSGVVKVGGPADVHELTDLMISKVAVGPMDNNAYLLRCRATGEQILIDAAAEPATLLGLIGDDSVTAVVTTHRHGDHWGALAEVVAATGARTYAGRDDAEGIPVPTDVPVDDGDTVRVGRVELTARHLVGHTPGSIALVYDDPHGHPHVFTGDCLFPGGPGRTTQPDDFRSLMEGLETKLFATLPDESWVYPGHGKDTTLGDERPHLGEWWARGW</sequence>
<dbReference type="Pfam" id="PF00753">
    <property type="entry name" value="Lactamase_B"/>
    <property type="match status" value="1"/>
</dbReference>
<keyword evidence="3" id="KW-1185">Reference proteome</keyword>
<dbReference type="RefSeq" id="WP_205376005.1">
    <property type="nucleotide sequence ID" value="NZ_JAFEJA010000001.1"/>
</dbReference>
<accession>A0ABS2UY41</accession>
<evidence type="ECO:0000313" key="2">
    <source>
        <dbReference type="EMBL" id="MBM9622243.1"/>
    </source>
</evidence>
<dbReference type="SUPFAM" id="SSF56281">
    <property type="entry name" value="Metallo-hydrolase/oxidoreductase"/>
    <property type="match status" value="1"/>
</dbReference>
<dbReference type="Proteomes" id="UP000664109">
    <property type="component" value="Unassembled WGS sequence"/>
</dbReference>
<evidence type="ECO:0000259" key="1">
    <source>
        <dbReference type="SMART" id="SM00849"/>
    </source>
</evidence>
<dbReference type="InterPro" id="IPR051453">
    <property type="entry name" value="MBL_Glyoxalase_II"/>
</dbReference>
<comment type="caution">
    <text evidence="2">The sequence shown here is derived from an EMBL/GenBank/DDBJ whole genome shotgun (WGS) entry which is preliminary data.</text>
</comment>
<dbReference type="PANTHER" id="PTHR46233:SF1">
    <property type="entry name" value="CONSERVED PROTEIN"/>
    <property type="match status" value="1"/>
</dbReference>
<protein>
    <submittedName>
        <fullName evidence="2">MBL fold metallo-hydrolase</fullName>
    </submittedName>
</protein>
<feature type="domain" description="Metallo-beta-lactamase" evidence="1">
    <location>
        <begin position="32"/>
        <end position="196"/>
    </location>
</feature>
<dbReference type="SMART" id="SM00849">
    <property type="entry name" value="Lactamase_B"/>
    <property type="match status" value="1"/>
</dbReference>
<dbReference type="InterPro" id="IPR036866">
    <property type="entry name" value="RibonucZ/Hydroxyglut_hydro"/>
</dbReference>
<dbReference type="CDD" id="cd06262">
    <property type="entry name" value="metallo-hydrolase-like_MBL-fold"/>
    <property type="match status" value="1"/>
</dbReference>
<dbReference type="Gene3D" id="3.60.15.10">
    <property type="entry name" value="Ribonuclease Z/Hydroxyacylglutathione hydrolase-like"/>
    <property type="match status" value="1"/>
</dbReference>
<gene>
    <name evidence="2" type="ORF">JE024_26595</name>
</gene>
<dbReference type="InterPro" id="IPR001279">
    <property type="entry name" value="Metallo-B-lactamas"/>
</dbReference>
<organism evidence="2 3">
    <name type="scientific">Streptomyces zhihengii</name>
    <dbReference type="NCBI Taxonomy" id="1818004"/>
    <lineage>
        <taxon>Bacteria</taxon>
        <taxon>Bacillati</taxon>
        <taxon>Actinomycetota</taxon>
        <taxon>Actinomycetes</taxon>
        <taxon>Kitasatosporales</taxon>
        <taxon>Streptomycetaceae</taxon>
        <taxon>Streptomyces</taxon>
    </lineage>
</organism>